<gene>
    <name evidence="5 8" type="primary">ftsA</name>
    <name evidence="8" type="ORF">COW99_01470</name>
</gene>
<dbReference type="Gene3D" id="3.30.1490.110">
    <property type="match status" value="1"/>
</dbReference>
<evidence type="ECO:0000256" key="5">
    <source>
        <dbReference type="HAMAP-Rule" id="MF_02033"/>
    </source>
</evidence>
<evidence type="ECO:0000256" key="2">
    <source>
        <dbReference type="ARBA" id="ARBA00022618"/>
    </source>
</evidence>
<dbReference type="GO" id="GO:0032153">
    <property type="term" value="C:cell division site"/>
    <property type="evidence" value="ECO:0007669"/>
    <property type="project" value="UniProtKB-UniRule"/>
</dbReference>
<dbReference type="PIRSF" id="PIRSF003101">
    <property type="entry name" value="FtsA"/>
    <property type="match status" value="1"/>
</dbReference>
<dbReference type="EMBL" id="PCTA01000010">
    <property type="protein sequence ID" value="PIP61874.1"/>
    <property type="molecule type" value="Genomic_DNA"/>
</dbReference>
<dbReference type="PANTHER" id="PTHR32432:SF4">
    <property type="entry name" value="CELL DIVISION PROTEIN FTSA"/>
    <property type="match status" value="1"/>
</dbReference>
<dbReference type="GO" id="GO:0009898">
    <property type="term" value="C:cytoplasmic side of plasma membrane"/>
    <property type="evidence" value="ECO:0007669"/>
    <property type="project" value="UniProtKB-UniRule"/>
</dbReference>
<dbReference type="PANTHER" id="PTHR32432">
    <property type="entry name" value="CELL DIVISION PROTEIN FTSA-RELATED"/>
    <property type="match status" value="1"/>
</dbReference>
<dbReference type="InterPro" id="IPR003494">
    <property type="entry name" value="SHS2_FtsA"/>
</dbReference>
<dbReference type="GO" id="GO:0043093">
    <property type="term" value="P:FtsZ-dependent cytokinesis"/>
    <property type="evidence" value="ECO:0007669"/>
    <property type="project" value="UniProtKB-UniRule"/>
</dbReference>
<reference evidence="8 9" key="1">
    <citation type="submission" date="2017-09" db="EMBL/GenBank/DDBJ databases">
        <title>Depth-based differentiation of microbial function through sediment-hosted aquifers and enrichment of novel symbionts in the deep terrestrial subsurface.</title>
        <authorList>
            <person name="Probst A.J."/>
            <person name="Ladd B."/>
            <person name="Jarett J.K."/>
            <person name="Geller-Mcgrath D.E."/>
            <person name="Sieber C.M."/>
            <person name="Emerson J.B."/>
            <person name="Anantharaman K."/>
            <person name="Thomas B.C."/>
            <person name="Malmstrom R."/>
            <person name="Stieglmeier M."/>
            <person name="Klingl A."/>
            <person name="Woyke T."/>
            <person name="Ryan C.M."/>
            <person name="Banfield J.F."/>
        </authorList>
    </citation>
    <scope>NUCLEOTIDE SEQUENCE [LARGE SCALE GENOMIC DNA]</scope>
    <source>
        <strain evidence="8">CG22_combo_CG10-13_8_21_14_all_38_20</strain>
    </source>
</reference>
<evidence type="ECO:0000313" key="8">
    <source>
        <dbReference type="EMBL" id="PIP61874.1"/>
    </source>
</evidence>
<dbReference type="AlphaFoldDB" id="A0A2H0BW96"/>
<comment type="subunit">
    <text evidence="5">Self-interacts. Interacts with FtsZ.</text>
</comment>
<organism evidence="8 9">
    <name type="scientific">Candidatus Roizmanbacteria bacterium CG22_combo_CG10-13_8_21_14_all_38_20</name>
    <dbReference type="NCBI Taxonomy" id="1974862"/>
    <lineage>
        <taxon>Bacteria</taxon>
        <taxon>Candidatus Roizmaniibacteriota</taxon>
    </lineage>
</organism>
<evidence type="ECO:0000259" key="7">
    <source>
        <dbReference type="SMART" id="SM00842"/>
    </source>
</evidence>
<dbReference type="InterPro" id="IPR050696">
    <property type="entry name" value="FtsA/MreB"/>
</dbReference>
<evidence type="ECO:0000256" key="1">
    <source>
        <dbReference type="ARBA" id="ARBA00022475"/>
    </source>
</evidence>
<dbReference type="Pfam" id="PF14450">
    <property type="entry name" value="FtsA"/>
    <property type="match status" value="1"/>
</dbReference>
<dbReference type="HAMAP" id="MF_02033">
    <property type="entry name" value="FtsA"/>
    <property type="match status" value="1"/>
</dbReference>
<dbReference type="SMART" id="SM00842">
    <property type="entry name" value="FtsA"/>
    <property type="match status" value="1"/>
</dbReference>
<dbReference type="InterPro" id="IPR043129">
    <property type="entry name" value="ATPase_NBD"/>
</dbReference>
<sequence length="424" mass="45106">MAKDRVIVGIDIGSEKIATLIASVSEDEQPRIIGVSTVLSKGIKRSQVVDIEQATKSVLSSLESAERMAGYQVTNAFISVGGSHIGSVNSQGVVAVANPDKEIINDDIERAIEAAKALSIPSTQAILHVLPRQFTVDSQEGIKDPVGMTGVRLEVDTHLVTGGATSIRNLTKCVEEVGIDVEGLVFNGLASSSSTLTDTEKELGVVMLDIGAGTTDLCIWIEGSLAYSAVVPVGARHVTNDLAIGLRVSLESAEKIKIFLSDKNRQSEIKHGSKSNKIDITKLQLSEGLKEISEKTVVEGIIRPRLNEIFHLVGEELSNSGFGVQTPAGVVITGGGAETVDIVDVARHILAMPARVGRPEHVKGLVDEINKPQYSTAVGLIHYGAEFQGDEPMFKLVSLSSMFRQVSIKGVAGKTINLIKSFLP</sequence>
<dbReference type="Proteomes" id="UP000231246">
    <property type="component" value="Unassembled WGS sequence"/>
</dbReference>
<dbReference type="InterPro" id="IPR020823">
    <property type="entry name" value="Cell_div_FtsA"/>
</dbReference>
<dbReference type="NCBIfam" id="TIGR01174">
    <property type="entry name" value="ftsA"/>
    <property type="match status" value="1"/>
</dbReference>
<evidence type="ECO:0000256" key="3">
    <source>
        <dbReference type="ARBA" id="ARBA00023136"/>
    </source>
</evidence>
<evidence type="ECO:0000256" key="4">
    <source>
        <dbReference type="ARBA" id="ARBA00023306"/>
    </source>
</evidence>
<keyword evidence="2 5" id="KW-0132">Cell division</keyword>
<feature type="domain" description="SHS2" evidence="7">
    <location>
        <begin position="7"/>
        <end position="195"/>
    </location>
</feature>
<evidence type="ECO:0000256" key="6">
    <source>
        <dbReference type="PIRNR" id="PIRNR003101"/>
    </source>
</evidence>
<comment type="caution">
    <text evidence="8">The sequence shown here is derived from an EMBL/GenBank/DDBJ whole genome shotgun (WGS) entry which is preliminary data.</text>
</comment>
<comment type="similarity">
    <text evidence="5 6">Belongs to the FtsA/MreB family.</text>
</comment>
<proteinExistence type="inferred from homology"/>
<accession>A0A2H0BW96</accession>
<keyword evidence="4 5" id="KW-0131">Cell cycle</keyword>
<protein>
    <recommendedName>
        <fullName evidence="5 6">Cell division protein FtsA</fullName>
    </recommendedName>
</protein>
<keyword evidence="1 5" id="KW-1003">Cell membrane</keyword>
<dbReference type="SUPFAM" id="SSF53067">
    <property type="entry name" value="Actin-like ATPase domain"/>
    <property type="match status" value="2"/>
</dbReference>
<comment type="function">
    <text evidence="5 6">Cell division protein that is involved in the assembly of the Z ring. May serve as a membrane anchor for the Z ring.</text>
</comment>
<name>A0A2H0BW96_9BACT</name>
<dbReference type="Pfam" id="PF02491">
    <property type="entry name" value="SHS2_FTSA"/>
    <property type="match status" value="1"/>
</dbReference>
<keyword evidence="3 5" id="KW-0472">Membrane</keyword>
<evidence type="ECO:0000313" key="9">
    <source>
        <dbReference type="Proteomes" id="UP000231246"/>
    </source>
</evidence>
<dbReference type="Gene3D" id="3.30.420.40">
    <property type="match status" value="2"/>
</dbReference>
<comment type="subcellular location">
    <subcellularLocation>
        <location evidence="5">Cell membrane</location>
        <topology evidence="5">Peripheral membrane protein</topology>
        <orientation evidence="5">Cytoplasmic side</orientation>
    </subcellularLocation>
    <text evidence="5">Localizes to the Z ring in an FtsZ-dependent manner. Targeted to the membrane through a conserved C-terminal amphipathic helix.</text>
</comment>
<dbReference type="CDD" id="cd24048">
    <property type="entry name" value="ASKHA_NBD_FtsA"/>
    <property type="match status" value="1"/>
</dbReference>